<feature type="compositionally biased region" description="Polar residues" evidence="1">
    <location>
        <begin position="171"/>
        <end position="183"/>
    </location>
</feature>
<sequence length="815" mass="87352">MDGNVSVGIFDMDWNLSSSKAGNVELPLASSVELTTMKVHLQSIEEKSFKNLFDFTHIILSIPAGGHRQYWLSFFFSIAEALVNSQEAHYASSLTSDPNTIDSNGHRSASGSPMETSSTVISTVSGESTTNEPLPESNEHSSPMHRSSSHQRFTLSPSSATTTSVRTVSPNPSNSPCTVTRSSSPEHDSQLLTHGRRAPTGQCNQGLLYSLLVSNETGANQPHSPLQCASSLFASMLKPPLLRSKYNSEGDEIRKENSNGVFQDDSDGKVTMNGSSLSSSVKCKSHTLNILGKGGTKLTALHGSFRNRASSVGSKVSAGRPHLRTYAAASDSCLGTKARLQHRRHSELASHDTPSFSAQPHSVSGYEETQTTGSAENNLIVGLLGSHLSSPQSSSHPSPRVANSNHTIPARSMGKSYEALSNSSSFLTEPHRSLSADSGVDEPIDLTGICTPPAPGASDEQQVSPETGKPVTEFESTFVQLAKKTARPVQSRITEWLRQLVEFVALSAPVLGSVCVSPSPNLRSDTNGHGLCSDMVSWVSLLSSCWHRLLVLNMVEHALDLVVVEDRSPQLEAVSITPGLDQLGLPWILLADVQNNGLVAALEPGRRPDRDFTDRLMHLMSELRQAALSAQEFYLLRHAVLLTVLVLFSLIRICVISQDPSVLPTLGLNVIRTFRSVNPTSEAPITKSAASNGSSRDSPTSFTPATPVNPAHNADCFDLACLFSGLKTLSGVCPYQMANLFCTHLIGGSLLTQSSLYELHGRILSSMLCAAGASEQSSTTNGVCLSDERTGDNDGSTVQRLKNGTSILEQLFDSF</sequence>
<name>H2KTF4_CLOSI</name>
<evidence type="ECO:0000256" key="1">
    <source>
        <dbReference type="SAM" id="MobiDB-lite"/>
    </source>
</evidence>
<protein>
    <submittedName>
        <fullName evidence="2">Uncharacterized protein</fullName>
    </submittedName>
</protein>
<feature type="region of interest" description="Disordered" evidence="1">
    <location>
        <begin position="93"/>
        <end position="199"/>
    </location>
</feature>
<gene>
    <name evidence="2" type="ORF">CLF_102897</name>
</gene>
<keyword evidence="3" id="KW-1185">Reference proteome</keyword>
<dbReference type="EMBL" id="DF143891">
    <property type="protein sequence ID" value="GAA38134.2"/>
    <property type="molecule type" value="Genomic_DNA"/>
</dbReference>
<dbReference type="AlphaFoldDB" id="H2KTF4"/>
<reference evidence="2" key="1">
    <citation type="journal article" date="2011" name="Genome Biol.">
        <title>The draft genome of the carcinogenic human liver fluke Clonorchis sinensis.</title>
        <authorList>
            <person name="Wang X."/>
            <person name="Chen W."/>
            <person name="Huang Y."/>
            <person name="Sun J."/>
            <person name="Men J."/>
            <person name="Liu H."/>
            <person name="Luo F."/>
            <person name="Guo L."/>
            <person name="Lv X."/>
            <person name="Deng C."/>
            <person name="Zhou C."/>
            <person name="Fan Y."/>
            <person name="Li X."/>
            <person name="Huang L."/>
            <person name="Hu Y."/>
            <person name="Liang C."/>
            <person name="Hu X."/>
            <person name="Xu J."/>
            <person name="Yu X."/>
        </authorList>
    </citation>
    <scope>NUCLEOTIDE SEQUENCE [LARGE SCALE GENOMIC DNA]</scope>
    <source>
        <strain evidence="2">Henan</strain>
    </source>
</reference>
<organism evidence="2 3">
    <name type="scientific">Clonorchis sinensis</name>
    <name type="common">Chinese liver fluke</name>
    <dbReference type="NCBI Taxonomy" id="79923"/>
    <lineage>
        <taxon>Eukaryota</taxon>
        <taxon>Metazoa</taxon>
        <taxon>Spiralia</taxon>
        <taxon>Lophotrochozoa</taxon>
        <taxon>Platyhelminthes</taxon>
        <taxon>Trematoda</taxon>
        <taxon>Digenea</taxon>
        <taxon>Opisthorchiida</taxon>
        <taxon>Opisthorchiata</taxon>
        <taxon>Opisthorchiidae</taxon>
        <taxon>Clonorchis</taxon>
    </lineage>
</organism>
<feature type="region of interest" description="Disordered" evidence="1">
    <location>
        <begin position="684"/>
        <end position="705"/>
    </location>
</feature>
<feature type="compositionally biased region" description="Polar residues" evidence="1">
    <location>
        <begin position="93"/>
        <end position="132"/>
    </location>
</feature>
<feature type="compositionally biased region" description="Polar residues" evidence="1">
    <location>
        <begin position="352"/>
        <end position="372"/>
    </location>
</feature>
<feature type="region of interest" description="Disordered" evidence="1">
    <location>
        <begin position="340"/>
        <end position="372"/>
    </location>
</feature>
<feature type="compositionally biased region" description="Polar residues" evidence="1">
    <location>
        <begin position="140"/>
        <end position="155"/>
    </location>
</feature>
<dbReference type="Proteomes" id="UP000008909">
    <property type="component" value="Unassembled WGS sequence"/>
</dbReference>
<evidence type="ECO:0000313" key="3">
    <source>
        <dbReference type="Proteomes" id="UP000008909"/>
    </source>
</evidence>
<proteinExistence type="predicted"/>
<feature type="region of interest" description="Disordered" evidence="1">
    <location>
        <begin position="386"/>
        <end position="442"/>
    </location>
</feature>
<accession>H2KTF4</accession>
<feature type="compositionally biased region" description="Low complexity" evidence="1">
    <location>
        <begin position="386"/>
        <end position="399"/>
    </location>
</feature>
<evidence type="ECO:0000313" key="2">
    <source>
        <dbReference type="EMBL" id="GAA38134.2"/>
    </source>
</evidence>
<feature type="compositionally biased region" description="Low complexity" evidence="1">
    <location>
        <begin position="156"/>
        <end position="170"/>
    </location>
</feature>